<organism evidence="2 3">
    <name type="scientific">Halorarum halophilum</name>
    <dbReference type="NCBI Taxonomy" id="2743090"/>
    <lineage>
        <taxon>Archaea</taxon>
        <taxon>Methanobacteriati</taxon>
        <taxon>Methanobacteriota</taxon>
        <taxon>Stenosarchaea group</taxon>
        <taxon>Halobacteria</taxon>
        <taxon>Halobacteriales</taxon>
        <taxon>Haloferacaceae</taxon>
        <taxon>Halorarum</taxon>
    </lineage>
</organism>
<dbReference type="AlphaFoldDB" id="A0A7D5GFQ2"/>
<gene>
    <name evidence="2" type="ORF">HUG10_13110</name>
</gene>
<keyword evidence="1" id="KW-0472">Membrane</keyword>
<dbReference type="GeneID" id="56029789"/>
<dbReference type="EMBL" id="CP058529">
    <property type="protein sequence ID" value="QLG28428.1"/>
    <property type="molecule type" value="Genomic_DNA"/>
</dbReference>
<proteinExistence type="predicted"/>
<keyword evidence="3" id="KW-1185">Reference proteome</keyword>
<name>A0A7D5GFQ2_9EURY</name>
<keyword evidence="1" id="KW-0812">Transmembrane</keyword>
<feature type="transmembrane region" description="Helical" evidence="1">
    <location>
        <begin position="27"/>
        <end position="48"/>
    </location>
</feature>
<reference evidence="2 3" key="1">
    <citation type="submission" date="2020-07" db="EMBL/GenBank/DDBJ databases">
        <title>Gai3-2, isolated from salt lake.</title>
        <authorList>
            <person name="Cui H."/>
            <person name="Shi X."/>
        </authorList>
    </citation>
    <scope>NUCLEOTIDE SEQUENCE [LARGE SCALE GENOMIC DNA]</scope>
    <source>
        <strain evidence="2 3">Gai3-2</strain>
    </source>
</reference>
<dbReference type="RefSeq" id="WP_179170003.1">
    <property type="nucleotide sequence ID" value="NZ_CP058529.1"/>
</dbReference>
<keyword evidence="1" id="KW-1133">Transmembrane helix</keyword>
<sequence length="50" mass="4773">MRSELPAMLALAGGSVSISTATAVGVVAGVALIALSTTFAVAGISRVLGN</sequence>
<protein>
    <submittedName>
        <fullName evidence="2">Uncharacterized protein</fullName>
    </submittedName>
</protein>
<evidence type="ECO:0000256" key="1">
    <source>
        <dbReference type="SAM" id="Phobius"/>
    </source>
</evidence>
<dbReference type="KEGG" id="halg:HUG10_13110"/>
<evidence type="ECO:0000313" key="3">
    <source>
        <dbReference type="Proteomes" id="UP000509750"/>
    </source>
</evidence>
<accession>A0A7D5GFQ2</accession>
<evidence type="ECO:0000313" key="2">
    <source>
        <dbReference type="EMBL" id="QLG28428.1"/>
    </source>
</evidence>
<dbReference type="Proteomes" id="UP000509750">
    <property type="component" value="Chromosome"/>
</dbReference>